<feature type="compositionally biased region" description="Low complexity" evidence="6">
    <location>
        <begin position="141"/>
        <end position="155"/>
    </location>
</feature>
<dbReference type="VEuPathDB" id="FungiDB:I303_08623"/>
<feature type="region of interest" description="Disordered" evidence="6">
    <location>
        <begin position="681"/>
        <end position="920"/>
    </location>
</feature>
<feature type="compositionally biased region" description="Polar residues" evidence="6">
    <location>
        <begin position="684"/>
        <end position="693"/>
    </location>
</feature>
<feature type="region of interest" description="Disordered" evidence="6">
    <location>
        <begin position="1"/>
        <end position="366"/>
    </location>
</feature>
<feature type="compositionally biased region" description="Polar residues" evidence="6">
    <location>
        <begin position="786"/>
        <end position="827"/>
    </location>
</feature>
<evidence type="ECO:0000256" key="6">
    <source>
        <dbReference type="SAM" id="MobiDB-lite"/>
    </source>
</evidence>
<evidence type="ECO:0000313" key="7">
    <source>
        <dbReference type="EMBL" id="OBR81238.1"/>
    </source>
</evidence>
<dbReference type="OrthoDB" id="2565242at2759"/>
<evidence type="ECO:0000256" key="2">
    <source>
        <dbReference type="ARBA" id="ARBA00022491"/>
    </source>
</evidence>
<comment type="subcellular location">
    <subcellularLocation>
        <location evidence="1">Nucleus</location>
    </subcellularLocation>
</comment>
<dbReference type="AlphaFoldDB" id="A0A1A5ZTV2"/>
<evidence type="ECO:0000256" key="5">
    <source>
        <dbReference type="ARBA" id="ARBA00023242"/>
    </source>
</evidence>
<feature type="compositionally biased region" description="Polar residues" evidence="6">
    <location>
        <begin position="848"/>
        <end position="859"/>
    </location>
</feature>
<feature type="compositionally biased region" description="Low complexity" evidence="6">
    <location>
        <begin position="870"/>
        <end position="883"/>
    </location>
</feature>
<feature type="compositionally biased region" description="Acidic residues" evidence="6">
    <location>
        <begin position="258"/>
        <end position="270"/>
    </location>
</feature>
<feature type="compositionally biased region" description="Low complexity" evidence="6">
    <location>
        <begin position="624"/>
        <end position="641"/>
    </location>
</feature>
<feature type="compositionally biased region" description="Pro residues" evidence="6">
    <location>
        <begin position="1034"/>
        <end position="1045"/>
    </location>
</feature>
<feature type="region of interest" description="Disordered" evidence="6">
    <location>
        <begin position="577"/>
        <end position="667"/>
    </location>
</feature>
<dbReference type="SMART" id="SM01401">
    <property type="entry name" value="Sds3"/>
    <property type="match status" value="1"/>
</dbReference>
<keyword evidence="5" id="KW-0539">Nucleus</keyword>
<feature type="compositionally biased region" description="Low complexity" evidence="6">
    <location>
        <begin position="976"/>
        <end position="1012"/>
    </location>
</feature>
<dbReference type="STRING" id="1296121.A0A1A5ZTV2"/>
<feature type="compositionally biased region" description="Low complexity" evidence="6">
    <location>
        <begin position="578"/>
        <end position="594"/>
    </location>
</feature>
<feature type="compositionally biased region" description="Acidic residues" evidence="6">
    <location>
        <begin position="94"/>
        <end position="123"/>
    </location>
</feature>
<keyword evidence="3" id="KW-0805">Transcription regulation</keyword>
<accession>A0A1A5ZTV2</accession>
<dbReference type="GO" id="GO:0010468">
    <property type="term" value="P:regulation of gene expression"/>
    <property type="evidence" value="ECO:0007669"/>
    <property type="project" value="UniProtKB-ARBA"/>
</dbReference>
<dbReference type="PANTHER" id="PTHR48209">
    <property type="entry name" value="AGL056WP"/>
    <property type="match status" value="1"/>
</dbReference>
<dbReference type="InterPro" id="IPR013907">
    <property type="entry name" value="Sds3"/>
</dbReference>
<feature type="compositionally biased region" description="Low complexity" evidence="6">
    <location>
        <begin position="1"/>
        <end position="13"/>
    </location>
</feature>
<feature type="compositionally biased region" description="Acidic residues" evidence="6">
    <location>
        <begin position="184"/>
        <end position="226"/>
    </location>
</feature>
<name>A0A1A5ZTV2_9TREE</name>
<evidence type="ECO:0000256" key="4">
    <source>
        <dbReference type="ARBA" id="ARBA00023163"/>
    </source>
</evidence>
<feature type="region of interest" description="Disordered" evidence="6">
    <location>
        <begin position="527"/>
        <end position="561"/>
    </location>
</feature>
<organism evidence="7">
    <name type="scientific">Kwoniella dejecticola CBS 10117</name>
    <dbReference type="NCBI Taxonomy" id="1296121"/>
    <lineage>
        <taxon>Eukaryota</taxon>
        <taxon>Fungi</taxon>
        <taxon>Dikarya</taxon>
        <taxon>Basidiomycota</taxon>
        <taxon>Agaricomycotina</taxon>
        <taxon>Tremellomycetes</taxon>
        <taxon>Tremellales</taxon>
        <taxon>Cryptococcaceae</taxon>
        <taxon>Kwoniella</taxon>
    </lineage>
</organism>
<feature type="compositionally biased region" description="Polar residues" evidence="6">
    <location>
        <begin position="887"/>
        <end position="898"/>
    </location>
</feature>
<feature type="compositionally biased region" description="Acidic residues" evidence="6">
    <location>
        <begin position="292"/>
        <end position="321"/>
    </location>
</feature>
<protein>
    <submittedName>
        <fullName evidence="7">Uncharacterized protein</fullName>
    </submittedName>
</protein>
<feature type="compositionally biased region" description="Low complexity" evidence="6">
    <location>
        <begin position="1046"/>
        <end position="1057"/>
    </location>
</feature>
<dbReference type="EMBL" id="KI894038">
    <property type="protein sequence ID" value="OBR81238.1"/>
    <property type="molecule type" value="Genomic_DNA"/>
</dbReference>
<sequence>MSFGSSFFSMSEPPLEESPSPPPRAAEVMPQGITAESENLPAPRKTSSPLSSPSSSARSELPRLDDTHDGHDMDLTEAQGEMRSPATSSTLPLTDEEDEDNAEPQGDDESDLTEEEDDVEANNEEGGHNDGMGKMRQPLFPSSRHSTSRASSASLTPPPSDRSILSSPQQSPKITLKLNAPQADDNEEDNEEQDEEEEEEEEEVEEIEEAEEDDEEEEGAEDDEGDVTMRAGSLPGQDITEKLDIDQSGPNAKLDAEMPSEEGDDEDAGTGEERNPGGKSTEMSGASTEDPSLAEDGDDQEEREETEAEENNIVLDDDEVDIAPPVEIEVEVEEPTAEGEGENAVEIEEEQDEEDETAEPEAAGQSCSFFSCSSSGAKAEYALPIDSPAYLTVPTHAKHSSHAPPPTTANMRALVMLELKFAALRDRLYIERMEEAAAEEEMILNGTHPALQYLHKTLSDRREKLHEIASRRHQQTLGELKRVRESEKHLIWSSWTDDRDRLHWEEFEHTWSKRRRIAREKNDIETARLPKPVPKAGQPSTIRAFDWSSGATPSQLRREDGNRDLALMDGGRHEALMAQQRQQHQSQAPSRHAAPATYKPRFPAGSSSQSQPVNGGATIYSYPQNQNQAQNQKQNHNQAQNHKPHDTQSRAPIQQQPPPPSTLSHQHQLEIQASLARPHIVESQPINPINPVNPSRLPKDPQSTQPSQAAQLVQRRVPEGRTVPTTSDFFGGPRREPSTTAQTQTQAQKVKSPEEDPPMNAYERWQRGWLGLAGRKPDSSGPAGSPKTSSSLGNTPTLSNNQPPSNSLHQQQGRPDSGGTSNLTNSDTVKRSPTVDHAGTAINGGPIRSNSAENPSSASKPVIGGPQPPRSNSNPNTSTSNTGASAHPNSSSGQNQVRNIRDIPGNGIPPNPHARERPDFPSRFASLADYLASSTAPPGTGLFGMGLGMGMGMGMGGMGIGVPLGAGNKGRSPFQNGNANGNGSSSPSSNANANTSANANSHAASSNVNLNPKPNPNPSAGNRDAGGVTAKPTSPIPPPPVPPPAGTATIAGTTERK</sequence>
<feature type="compositionally biased region" description="Acidic residues" evidence="6">
    <location>
        <begin position="328"/>
        <end position="359"/>
    </location>
</feature>
<keyword evidence="4" id="KW-0804">Transcription</keyword>
<evidence type="ECO:0000256" key="3">
    <source>
        <dbReference type="ARBA" id="ARBA00023015"/>
    </source>
</evidence>
<dbReference type="GO" id="GO:0005654">
    <property type="term" value="C:nucleoplasm"/>
    <property type="evidence" value="ECO:0007669"/>
    <property type="project" value="UniProtKB-ARBA"/>
</dbReference>
<gene>
    <name evidence="7" type="ORF">I303_08623</name>
</gene>
<feature type="compositionally biased region" description="Low complexity" evidence="6">
    <location>
        <begin position="739"/>
        <end position="748"/>
    </location>
</feature>
<feature type="region of interest" description="Disordered" evidence="6">
    <location>
        <begin position="969"/>
        <end position="1057"/>
    </location>
</feature>
<feature type="compositionally biased region" description="Basic and acidic residues" evidence="6">
    <location>
        <begin position="60"/>
        <end position="74"/>
    </location>
</feature>
<proteinExistence type="predicted"/>
<feature type="compositionally biased region" description="Polar residues" evidence="6">
    <location>
        <begin position="163"/>
        <end position="173"/>
    </location>
</feature>
<feature type="compositionally biased region" description="Polar residues" evidence="6">
    <location>
        <begin position="281"/>
        <end position="290"/>
    </location>
</feature>
<feature type="compositionally biased region" description="Low complexity" evidence="6">
    <location>
        <begin position="47"/>
        <end position="59"/>
    </location>
</feature>
<evidence type="ECO:0000256" key="1">
    <source>
        <dbReference type="ARBA" id="ARBA00004123"/>
    </source>
</evidence>
<reference evidence="7" key="1">
    <citation type="submission" date="2013-07" db="EMBL/GenBank/DDBJ databases">
        <title>The Genome Sequence of Cryptococcus dejecticola CBS10117.</title>
        <authorList>
            <consortium name="The Broad Institute Genome Sequencing Platform"/>
            <person name="Cuomo C."/>
            <person name="Litvintseva A."/>
            <person name="Chen Y."/>
            <person name="Heitman J."/>
            <person name="Sun S."/>
            <person name="Springer D."/>
            <person name="Dromer F."/>
            <person name="Young S.K."/>
            <person name="Zeng Q."/>
            <person name="Gargeya S."/>
            <person name="Fitzgerald M."/>
            <person name="Abouelleil A."/>
            <person name="Alvarado L."/>
            <person name="Berlin A.M."/>
            <person name="Chapman S.B."/>
            <person name="Dewar J."/>
            <person name="Goldberg J."/>
            <person name="Griggs A."/>
            <person name="Gujja S."/>
            <person name="Hansen M."/>
            <person name="Howarth C."/>
            <person name="Imamovic A."/>
            <person name="Larimer J."/>
            <person name="McCowan C."/>
            <person name="Murphy C."/>
            <person name="Pearson M."/>
            <person name="Priest M."/>
            <person name="Roberts A."/>
            <person name="Saif S."/>
            <person name="Shea T."/>
            <person name="Sykes S."/>
            <person name="Wortman J."/>
            <person name="Nusbaum C."/>
            <person name="Birren B."/>
        </authorList>
    </citation>
    <scope>NUCLEOTIDE SEQUENCE [LARGE SCALE GENOMIC DNA]</scope>
    <source>
        <strain evidence="7">CBS 10117</strain>
    </source>
</reference>
<dbReference type="PANTHER" id="PTHR48209:SF2">
    <property type="entry name" value="FI24008P1"/>
    <property type="match status" value="1"/>
</dbReference>
<dbReference type="Pfam" id="PF08598">
    <property type="entry name" value="Sds3"/>
    <property type="match status" value="1"/>
</dbReference>
<feature type="compositionally biased region" description="Polar residues" evidence="6">
    <location>
        <begin position="701"/>
        <end position="711"/>
    </location>
</feature>
<keyword evidence="2" id="KW-0678">Repressor</keyword>